<gene>
    <name evidence="3" type="ORF">BGW38_009398</name>
</gene>
<feature type="domain" description="GST N-terminal" evidence="1">
    <location>
        <begin position="3"/>
        <end position="108"/>
    </location>
</feature>
<dbReference type="InterPro" id="IPR036282">
    <property type="entry name" value="Glutathione-S-Trfase_C_sf"/>
</dbReference>
<sequence>MTKVYRSFHTEGQSNEENSRILNATKDVEYEIMYFDITCMAATARTILALSNTKWTERNPVDWTDVEEYDCPFGVMPLLKIKTPEGEAFVAETLTIDLFLAEKYNLVGSNKYEEQTIKAFYSSIHYLRERSITKVTWTFADKRKQGFETFMTKQLPWWIKIQEQHLEKNGANGHFFGDKLSLADIHFQCVLDHFGDLPRGEEILDVFRASPLLWKVYETTKAVPEIAAYHNSEAYNKTRKGGNKLYSVTAFEN</sequence>
<keyword evidence="4" id="KW-1185">Reference proteome</keyword>
<dbReference type="GO" id="GO:0004364">
    <property type="term" value="F:glutathione transferase activity"/>
    <property type="evidence" value="ECO:0007669"/>
    <property type="project" value="TreeGrafter"/>
</dbReference>
<dbReference type="Pfam" id="PF14497">
    <property type="entry name" value="GST_C_3"/>
    <property type="match status" value="1"/>
</dbReference>
<feature type="domain" description="GST C-terminal" evidence="2">
    <location>
        <begin position="110"/>
        <end position="251"/>
    </location>
</feature>
<dbReference type="InterPro" id="IPR050213">
    <property type="entry name" value="GST_superfamily"/>
</dbReference>
<dbReference type="EMBL" id="JAABOA010000069">
    <property type="protein sequence ID" value="KAF9586128.1"/>
    <property type="molecule type" value="Genomic_DNA"/>
</dbReference>
<proteinExistence type="predicted"/>
<dbReference type="InterPro" id="IPR010987">
    <property type="entry name" value="Glutathione-S-Trfase_C-like"/>
</dbReference>
<comment type="caution">
    <text evidence="3">The sequence shown here is derived from an EMBL/GenBank/DDBJ whole genome shotgun (WGS) entry which is preliminary data.</text>
</comment>
<name>A0A9P6G256_9FUNG</name>
<organism evidence="3 4">
    <name type="scientific">Lunasporangiospora selenospora</name>
    <dbReference type="NCBI Taxonomy" id="979761"/>
    <lineage>
        <taxon>Eukaryota</taxon>
        <taxon>Fungi</taxon>
        <taxon>Fungi incertae sedis</taxon>
        <taxon>Mucoromycota</taxon>
        <taxon>Mortierellomycotina</taxon>
        <taxon>Mortierellomycetes</taxon>
        <taxon>Mortierellales</taxon>
        <taxon>Mortierellaceae</taxon>
        <taxon>Lunasporangiospora</taxon>
    </lineage>
</organism>
<dbReference type="OrthoDB" id="414243at2759"/>
<dbReference type="PANTHER" id="PTHR11571">
    <property type="entry name" value="GLUTATHIONE S-TRANSFERASE"/>
    <property type="match status" value="1"/>
</dbReference>
<dbReference type="SUPFAM" id="SSF47616">
    <property type="entry name" value="GST C-terminal domain-like"/>
    <property type="match status" value="1"/>
</dbReference>
<dbReference type="InterPro" id="IPR036249">
    <property type="entry name" value="Thioredoxin-like_sf"/>
</dbReference>
<dbReference type="InterPro" id="IPR004045">
    <property type="entry name" value="Glutathione_S-Trfase_N"/>
</dbReference>
<protein>
    <recommendedName>
        <fullName evidence="5">Glutathione S-transferase</fullName>
    </recommendedName>
</protein>
<dbReference type="AlphaFoldDB" id="A0A9P6G256"/>
<reference evidence="3" key="1">
    <citation type="journal article" date="2020" name="Fungal Divers.">
        <title>Resolving the Mortierellaceae phylogeny through synthesis of multi-gene phylogenetics and phylogenomics.</title>
        <authorList>
            <person name="Vandepol N."/>
            <person name="Liber J."/>
            <person name="Desiro A."/>
            <person name="Na H."/>
            <person name="Kennedy M."/>
            <person name="Barry K."/>
            <person name="Grigoriev I.V."/>
            <person name="Miller A.N."/>
            <person name="O'Donnell K."/>
            <person name="Stajich J.E."/>
            <person name="Bonito G."/>
        </authorList>
    </citation>
    <scope>NUCLEOTIDE SEQUENCE</scope>
    <source>
        <strain evidence="3">KOD1015</strain>
    </source>
</reference>
<dbReference type="Proteomes" id="UP000780801">
    <property type="component" value="Unassembled WGS sequence"/>
</dbReference>
<dbReference type="InterPro" id="IPR004046">
    <property type="entry name" value="GST_C"/>
</dbReference>
<accession>A0A9P6G256</accession>
<evidence type="ECO:0000259" key="1">
    <source>
        <dbReference type="PROSITE" id="PS50404"/>
    </source>
</evidence>
<evidence type="ECO:0000259" key="2">
    <source>
        <dbReference type="PROSITE" id="PS50405"/>
    </source>
</evidence>
<dbReference type="SUPFAM" id="SSF52833">
    <property type="entry name" value="Thioredoxin-like"/>
    <property type="match status" value="1"/>
</dbReference>
<evidence type="ECO:0008006" key="5">
    <source>
        <dbReference type="Google" id="ProtNLM"/>
    </source>
</evidence>
<evidence type="ECO:0000313" key="4">
    <source>
        <dbReference type="Proteomes" id="UP000780801"/>
    </source>
</evidence>
<dbReference type="PROSITE" id="PS50405">
    <property type="entry name" value="GST_CTER"/>
    <property type="match status" value="1"/>
</dbReference>
<dbReference type="GO" id="GO:0006749">
    <property type="term" value="P:glutathione metabolic process"/>
    <property type="evidence" value="ECO:0007669"/>
    <property type="project" value="TreeGrafter"/>
</dbReference>
<dbReference type="PROSITE" id="PS50404">
    <property type="entry name" value="GST_NTER"/>
    <property type="match status" value="1"/>
</dbReference>
<evidence type="ECO:0000313" key="3">
    <source>
        <dbReference type="EMBL" id="KAF9586128.1"/>
    </source>
</evidence>
<dbReference type="Gene3D" id="1.20.1050.10">
    <property type="match status" value="1"/>
</dbReference>
<dbReference type="PANTHER" id="PTHR11571:SF150">
    <property type="entry name" value="GLUTATHIONE S-TRANSFERASE"/>
    <property type="match status" value="1"/>
</dbReference>
<dbReference type="Gene3D" id="3.40.30.10">
    <property type="entry name" value="Glutaredoxin"/>
    <property type="match status" value="1"/>
</dbReference>